<reference evidence="4" key="3">
    <citation type="submission" date="2025-04" db="UniProtKB">
        <authorList>
            <consortium name="RefSeq"/>
        </authorList>
    </citation>
    <scope>IDENTIFICATION</scope>
    <source>
        <strain evidence="4">CBS 781.70</strain>
    </source>
</reference>
<dbReference type="Proteomes" id="UP000504638">
    <property type="component" value="Unplaced"/>
</dbReference>
<evidence type="ECO:0000313" key="3">
    <source>
        <dbReference type="Proteomes" id="UP000504638"/>
    </source>
</evidence>
<sequence length="228" mass="25476">MDYAERLNEISTKSHELSSLPTCSFSIPTTLPIPVNLLDVTQIHSFDPLYPALRREALRPDGIAFERRAQASQLLKRNGIRQKDLPEWEWVRFVCMKRGQQEGWMGEWWEVRRGVRGGEGERAEGGPRSLVEGQSGSRNSVGGYGHLLSPMTAAGSDAARRRWSEGGNRRDTAIEELVRGASLLDISEHNHNLGVDRHAAGGTRIEDEEPPSYEEAMEMVGKPPGYLL</sequence>
<evidence type="ECO:0000313" key="4">
    <source>
        <dbReference type="RefSeq" id="XP_033531750.1"/>
    </source>
</evidence>
<reference evidence="2 4" key="1">
    <citation type="submission" date="2020-01" db="EMBL/GenBank/DDBJ databases">
        <authorList>
            <consortium name="DOE Joint Genome Institute"/>
            <person name="Haridas S."/>
            <person name="Albert R."/>
            <person name="Binder M."/>
            <person name="Bloem J."/>
            <person name="Labutti K."/>
            <person name="Salamov A."/>
            <person name="Andreopoulos B."/>
            <person name="Baker S.E."/>
            <person name="Barry K."/>
            <person name="Bills G."/>
            <person name="Bluhm B.H."/>
            <person name="Cannon C."/>
            <person name="Castanera R."/>
            <person name="Culley D.E."/>
            <person name="Daum C."/>
            <person name="Ezra D."/>
            <person name="Gonzalez J.B."/>
            <person name="Henrissat B."/>
            <person name="Kuo A."/>
            <person name="Liang C."/>
            <person name="Lipzen A."/>
            <person name="Lutzoni F."/>
            <person name="Magnuson J."/>
            <person name="Mondo S."/>
            <person name="Nolan M."/>
            <person name="Ohm R."/>
            <person name="Pangilinan J."/>
            <person name="Park H.-J."/>
            <person name="Ramirez L."/>
            <person name="Alfaro M."/>
            <person name="Sun H."/>
            <person name="Tritt A."/>
            <person name="Yoshinaga Y."/>
            <person name="Zwiers L.-H."/>
            <person name="Turgeon B.G."/>
            <person name="Goodwin S.B."/>
            <person name="Spatafora J.W."/>
            <person name="Crous P.W."/>
            <person name="Grigoriev I.V."/>
        </authorList>
    </citation>
    <scope>NUCLEOTIDE SEQUENCE</scope>
    <source>
        <strain evidence="2 4">CBS 781.70</strain>
    </source>
</reference>
<dbReference type="RefSeq" id="XP_033531750.1">
    <property type="nucleotide sequence ID" value="XM_033682200.1"/>
</dbReference>
<feature type="region of interest" description="Disordered" evidence="1">
    <location>
        <begin position="117"/>
        <end position="139"/>
    </location>
</feature>
<feature type="region of interest" description="Disordered" evidence="1">
    <location>
        <begin position="201"/>
        <end position="228"/>
    </location>
</feature>
<accession>A0A6G1FWW6</accession>
<reference evidence="4" key="2">
    <citation type="submission" date="2020-04" db="EMBL/GenBank/DDBJ databases">
        <authorList>
            <consortium name="NCBI Genome Project"/>
        </authorList>
    </citation>
    <scope>NUCLEOTIDE SEQUENCE</scope>
    <source>
        <strain evidence="4">CBS 781.70</strain>
    </source>
</reference>
<protein>
    <submittedName>
        <fullName evidence="2 4">Uncharacterized protein</fullName>
    </submittedName>
</protein>
<keyword evidence="3" id="KW-1185">Reference proteome</keyword>
<dbReference type="EMBL" id="ML975168">
    <property type="protein sequence ID" value="KAF1810119.1"/>
    <property type="molecule type" value="Genomic_DNA"/>
</dbReference>
<name>A0A6G1FWW6_9PEZI</name>
<feature type="compositionally biased region" description="Acidic residues" evidence="1">
    <location>
        <begin position="206"/>
        <end position="217"/>
    </location>
</feature>
<evidence type="ECO:0000256" key="1">
    <source>
        <dbReference type="SAM" id="MobiDB-lite"/>
    </source>
</evidence>
<dbReference type="GeneID" id="54422770"/>
<evidence type="ECO:0000313" key="2">
    <source>
        <dbReference type="EMBL" id="KAF1810119.1"/>
    </source>
</evidence>
<dbReference type="AlphaFoldDB" id="A0A6G1FWW6"/>
<organism evidence="2">
    <name type="scientific">Eremomyces bilateralis CBS 781.70</name>
    <dbReference type="NCBI Taxonomy" id="1392243"/>
    <lineage>
        <taxon>Eukaryota</taxon>
        <taxon>Fungi</taxon>
        <taxon>Dikarya</taxon>
        <taxon>Ascomycota</taxon>
        <taxon>Pezizomycotina</taxon>
        <taxon>Dothideomycetes</taxon>
        <taxon>Dothideomycetes incertae sedis</taxon>
        <taxon>Eremomycetales</taxon>
        <taxon>Eremomycetaceae</taxon>
        <taxon>Eremomyces</taxon>
    </lineage>
</organism>
<proteinExistence type="predicted"/>
<gene>
    <name evidence="2 4" type="ORF">P152DRAFT_493435</name>
</gene>